<evidence type="ECO:0000259" key="3">
    <source>
        <dbReference type="PROSITE" id="PS50969"/>
    </source>
</evidence>
<evidence type="ECO:0000313" key="5">
    <source>
        <dbReference type="Proteomes" id="UP001418222"/>
    </source>
</evidence>
<dbReference type="Proteomes" id="UP001418222">
    <property type="component" value="Unassembled WGS sequence"/>
</dbReference>
<keyword evidence="1" id="KW-0653">Protein transport</keyword>
<feature type="domain" description="FCP1 homology" evidence="3">
    <location>
        <begin position="215"/>
        <end position="396"/>
    </location>
</feature>
<protein>
    <recommendedName>
        <fullName evidence="1">Mitochondrial import inner membrane translocase subunit TIM50</fullName>
    </recommendedName>
</protein>
<dbReference type="PANTHER" id="PTHR12210">
    <property type="entry name" value="DULLARD PROTEIN PHOSPHATASE"/>
    <property type="match status" value="1"/>
</dbReference>
<sequence length="440" mass="51142">MGKDRRNVSSGSGSEPENVDENSKLHREGNINTSKVFQSEKEMVHRNPKRIRMCKLRRKAKFRMFIREDDLAVHVRTTQAVEIFEAPRKNVDSALDNQKNTKMRRGRRSRKRWKEYRCHIQHMEQSLRQLQTNNGSNYFSVLRLRKRRNSSENTDKQKIKSLIVEDHHNHNTGSSCFHDSIFHEDDTDVLALKNIYLLDKERGACSVQPERALGRTFRKKLLVLDLNGILCDVVFSSCGSRMPYKKVSKKPVFKRPFLDDFMAFCFEKFAVGIWSSRNKKNVAGVINYIMCDTKDKLLFSWDQSKCTLTGFNTIKERYKPLVLKELIKLWDKEEAALPWEKGDYSPSNTLLVDDSPYKALCNPPNTAIFPFSYDFRDEGDNFLAPGGAFRIYLENIAMADDVQEHVKEHSFGQLAITSADEKWSFYKNIIDKHNSMALTL</sequence>
<evidence type="ECO:0000313" key="4">
    <source>
        <dbReference type="EMBL" id="KAK8936987.1"/>
    </source>
</evidence>
<dbReference type="SMART" id="SM00577">
    <property type="entry name" value="CPDc"/>
    <property type="match status" value="1"/>
</dbReference>
<feature type="region of interest" description="Disordered" evidence="2">
    <location>
        <begin position="1"/>
        <end position="44"/>
    </location>
</feature>
<comment type="caution">
    <text evidence="4">The sequence shown here is derived from an EMBL/GenBank/DDBJ whole genome shotgun (WGS) entry which is preliminary data.</text>
</comment>
<keyword evidence="1" id="KW-0809">Transit peptide</keyword>
<dbReference type="EMBL" id="JBBWWQ010000010">
    <property type="protein sequence ID" value="KAK8936987.1"/>
    <property type="molecule type" value="Genomic_DNA"/>
</dbReference>
<name>A0AAP0G4W1_9ASPA</name>
<dbReference type="Pfam" id="PF03031">
    <property type="entry name" value="NIF"/>
    <property type="match status" value="1"/>
</dbReference>
<dbReference type="InterPro" id="IPR050365">
    <property type="entry name" value="TIM50"/>
</dbReference>
<dbReference type="InterPro" id="IPR004274">
    <property type="entry name" value="FCP1_dom"/>
</dbReference>
<dbReference type="GO" id="GO:0005744">
    <property type="term" value="C:TIM23 mitochondrial import inner membrane translocase complex"/>
    <property type="evidence" value="ECO:0007669"/>
    <property type="project" value="UniProtKB-UniRule"/>
</dbReference>
<evidence type="ECO:0000256" key="2">
    <source>
        <dbReference type="SAM" id="MobiDB-lite"/>
    </source>
</evidence>
<comment type="function">
    <text evidence="1">Essential component of the TIM23 complex, a complex that mediates the translocation of transit peptide-containing proteins across the mitochondrial inner membrane.</text>
</comment>
<dbReference type="InterPro" id="IPR036412">
    <property type="entry name" value="HAD-like_sf"/>
</dbReference>
<dbReference type="AlphaFoldDB" id="A0AAP0G4W1"/>
<dbReference type="InterPro" id="IPR023214">
    <property type="entry name" value="HAD_sf"/>
</dbReference>
<keyword evidence="1" id="KW-0496">Mitochondrion</keyword>
<dbReference type="Gene3D" id="3.40.50.1000">
    <property type="entry name" value="HAD superfamily/HAD-like"/>
    <property type="match status" value="1"/>
</dbReference>
<dbReference type="SUPFAM" id="SSF56784">
    <property type="entry name" value="HAD-like"/>
    <property type="match status" value="1"/>
</dbReference>
<gene>
    <name evidence="4" type="ORF">KSP39_PZI012088</name>
</gene>
<accession>A0AAP0G4W1</accession>
<comment type="similarity">
    <text evidence="1">Belongs to the TIM50 family.</text>
</comment>
<keyword evidence="5" id="KW-1185">Reference proteome</keyword>
<keyword evidence="1" id="KW-0813">Transport</keyword>
<organism evidence="4 5">
    <name type="scientific">Platanthera zijinensis</name>
    <dbReference type="NCBI Taxonomy" id="2320716"/>
    <lineage>
        <taxon>Eukaryota</taxon>
        <taxon>Viridiplantae</taxon>
        <taxon>Streptophyta</taxon>
        <taxon>Embryophyta</taxon>
        <taxon>Tracheophyta</taxon>
        <taxon>Spermatophyta</taxon>
        <taxon>Magnoliopsida</taxon>
        <taxon>Liliopsida</taxon>
        <taxon>Asparagales</taxon>
        <taxon>Orchidaceae</taxon>
        <taxon>Orchidoideae</taxon>
        <taxon>Orchideae</taxon>
        <taxon>Orchidinae</taxon>
        <taxon>Platanthera</taxon>
    </lineage>
</organism>
<keyword evidence="1" id="KW-0811">Translocation</keyword>
<comment type="subunit">
    <text evidence="1">Component of the TIM23 complex.</text>
</comment>
<dbReference type="PROSITE" id="PS50969">
    <property type="entry name" value="FCP1"/>
    <property type="match status" value="1"/>
</dbReference>
<dbReference type="GO" id="GO:0015031">
    <property type="term" value="P:protein transport"/>
    <property type="evidence" value="ECO:0007669"/>
    <property type="project" value="UniProtKB-KW"/>
</dbReference>
<evidence type="ECO:0000256" key="1">
    <source>
        <dbReference type="RuleBase" id="RU365079"/>
    </source>
</evidence>
<comment type="subcellular location">
    <subcellularLocation>
        <location evidence="1">Mitochondrion inner membrane</location>
        <topology evidence="1">Single-pass membrane protein</topology>
    </subcellularLocation>
</comment>
<reference evidence="4 5" key="1">
    <citation type="journal article" date="2022" name="Nat. Plants">
        <title>Genomes of leafy and leafless Platanthera orchids illuminate the evolution of mycoheterotrophy.</title>
        <authorList>
            <person name="Li M.H."/>
            <person name="Liu K.W."/>
            <person name="Li Z."/>
            <person name="Lu H.C."/>
            <person name="Ye Q.L."/>
            <person name="Zhang D."/>
            <person name="Wang J.Y."/>
            <person name="Li Y.F."/>
            <person name="Zhong Z.M."/>
            <person name="Liu X."/>
            <person name="Yu X."/>
            <person name="Liu D.K."/>
            <person name="Tu X.D."/>
            <person name="Liu B."/>
            <person name="Hao Y."/>
            <person name="Liao X.Y."/>
            <person name="Jiang Y.T."/>
            <person name="Sun W.H."/>
            <person name="Chen J."/>
            <person name="Chen Y.Q."/>
            <person name="Ai Y."/>
            <person name="Zhai J.W."/>
            <person name="Wu S.S."/>
            <person name="Zhou Z."/>
            <person name="Hsiao Y.Y."/>
            <person name="Wu W.L."/>
            <person name="Chen Y.Y."/>
            <person name="Lin Y.F."/>
            <person name="Hsu J.L."/>
            <person name="Li C.Y."/>
            <person name="Wang Z.W."/>
            <person name="Zhao X."/>
            <person name="Zhong W.Y."/>
            <person name="Ma X.K."/>
            <person name="Ma L."/>
            <person name="Huang J."/>
            <person name="Chen G.Z."/>
            <person name="Huang M.Z."/>
            <person name="Huang L."/>
            <person name="Peng D.H."/>
            <person name="Luo Y.B."/>
            <person name="Zou S.Q."/>
            <person name="Chen S.P."/>
            <person name="Lan S."/>
            <person name="Tsai W.C."/>
            <person name="Van de Peer Y."/>
            <person name="Liu Z.J."/>
        </authorList>
    </citation>
    <scope>NUCLEOTIDE SEQUENCE [LARGE SCALE GENOMIC DNA]</scope>
    <source>
        <strain evidence="4">Lor287</strain>
    </source>
</reference>
<proteinExistence type="inferred from homology"/>